<dbReference type="AlphaFoldDB" id="A0A382LUM4"/>
<dbReference type="PANTHER" id="PTHR21499:SF59">
    <property type="entry name" value="ASPARTOKINASE"/>
    <property type="match status" value="1"/>
</dbReference>
<protein>
    <recommendedName>
        <fullName evidence="2">aspartate kinase</fullName>
        <ecNumber evidence="2">2.7.2.4</ecNumber>
    </recommendedName>
</protein>
<dbReference type="InterPro" id="IPR029066">
    <property type="entry name" value="PLP-binding_barrel"/>
</dbReference>
<evidence type="ECO:0000256" key="5">
    <source>
        <dbReference type="ARBA" id="ARBA00022777"/>
    </source>
</evidence>
<dbReference type="GO" id="GO:0005524">
    <property type="term" value="F:ATP binding"/>
    <property type="evidence" value="ECO:0007669"/>
    <property type="project" value="UniProtKB-KW"/>
</dbReference>
<name>A0A382LUM4_9ZZZZ</name>
<comment type="similarity">
    <text evidence="1">Belongs to the aspartokinase family.</text>
</comment>
<feature type="non-terminal residue" evidence="8">
    <location>
        <position position="395"/>
    </location>
</feature>
<dbReference type="PROSITE" id="PS51671">
    <property type="entry name" value="ACT"/>
    <property type="match status" value="1"/>
</dbReference>
<dbReference type="Gene3D" id="3.40.1160.10">
    <property type="entry name" value="Acetylglutamate kinase-like"/>
    <property type="match status" value="1"/>
</dbReference>
<dbReference type="GO" id="GO:0009090">
    <property type="term" value="P:homoserine biosynthetic process"/>
    <property type="evidence" value="ECO:0007669"/>
    <property type="project" value="TreeGrafter"/>
</dbReference>
<dbReference type="Pfam" id="PF02784">
    <property type="entry name" value="Orn_Arg_deC_N"/>
    <property type="match status" value="1"/>
</dbReference>
<keyword evidence="3" id="KW-0808">Transferase</keyword>
<feature type="domain" description="ACT" evidence="7">
    <location>
        <begin position="156"/>
        <end position="238"/>
    </location>
</feature>
<gene>
    <name evidence="8" type="ORF">METZ01_LOCUS292279</name>
</gene>
<dbReference type="EMBL" id="UINC01088844">
    <property type="protein sequence ID" value="SVC39425.1"/>
    <property type="molecule type" value="Genomic_DNA"/>
</dbReference>
<dbReference type="InterPro" id="IPR022653">
    <property type="entry name" value="De-COase2_pyr-phos_BS"/>
</dbReference>
<dbReference type="Gene3D" id="3.30.70.260">
    <property type="match status" value="2"/>
</dbReference>
<dbReference type="PANTHER" id="PTHR21499">
    <property type="entry name" value="ASPARTATE KINASE"/>
    <property type="match status" value="1"/>
</dbReference>
<dbReference type="EC" id="2.7.2.4" evidence="2"/>
<evidence type="ECO:0000256" key="3">
    <source>
        <dbReference type="ARBA" id="ARBA00022679"/>
    </source>
</evidence>
<keyword evidence="5" id="KW-0418">Kinase</keyword>
<evidence type="ECO:0000256" key="1">
    <source>
        <dbReference type="ARBA" id="ARBA00010122"/>
    </source>
</evidence>
<evidence type="ECO:0000313" key="8">
    <source>
        <dbReference type="EMBL" id="SVC39425.1"/>
    </source>
</evidence>
<dbReference type="InterPro" id="IPR045865">
    <property type="entry name" value="ACT-like_dom_sf"/>
</dbReference>
<organism evidence="8">
    <name type="scientific">marine metagenome</name>
    <dbReference type="NCBI Taxonomy" id="408172"/>
    <lineage>
        <taxon>unclassified sequences</taxon>
        <taxon>metagenomes</taxon>
        <taxon>ecological metagenomes</taxon>
    </lineage>
</organism>
<dbReference type="InterPro" id="IPR022644">
    <property type="entry name" value="De-COase2_N"/>
</dbReference>
<dbReference type="Gene3D" id="3.20.20.10">
    <property type="entry name" value="Alanine racemase"/>
    <property type="match status" value="1"/>
</dbReference>
<dbReference type="GO" id="GO:0005829">
    <property type="term" value="C:cytosol"/>
    <property type="evidence" value="ECO:0007669"/>
    <property type="project" value="TreeGrafter"/>
</dbReference>
<evidence type="ECO:0000259" key="7">
    <source>
        <dbReference type="PROSITE" id="PS51671"/>
    </source>
</evidence>
<dbReference type="InterPro" id="IPR001341">
    <property type="entry name" value="Asp_kinase"/>
</dbReference>
<reference evidence="8" key="1">
    <citation type="submission" date="2018-05" db="EMBL/GenBank/DDBJ databases">
        <authorList>
            <person name="Lanie J.A."/>
            <person name="Ng W.-L."/>
            <person name="Kazmierczak K.M."/>
            <person name="Andrzejewski T.M."/>
            <person name="Davidsen T.M."/>
            <person name="Wayne K.J."/>
            <person name="Tettelin H."/>
            <person name="Glass J.I."/>
            <person name="Rusch D."/>
            <person name="Podicherti R."/>
            <person name="Tsui H.-C.T."/>
            <person name="Winkler M.E."/>
        </authorList>
    </citation>
    <scope>NUCLEOTIDE SEQUENCE</scope>
</reference>
<dbReference type="GO" id="GO:0009089">
    <property type="term" value="P:lysine biosynthetic process via diaminopimelate"/>
    <property type="evidence" value="ECO:0007669"/>
    <property type="project" value="TreeGrafter"/>
</dbReference>
<dbReference type="InterPro" id="IPR036393">
    <property type="entry name" value="AceGlu_kinase-like_sf"/>
</dbReference>
<dbReference type="InterPro" id="IPR001048">
    <property type="entry name" value="Asp/Glu/Uridylate_kinase"/>
</dbReference>
<evidence type="ECO:0000256" key="6">
    <source>
        <dbReference type="ARBA" id="ARBA00022840"/>
    </source>
</evidence>
<dbReference type="SUPFAM" id="SSF53633">
    <property type="entry name" value="Carbamate kinase-like"/>
    <property type="match status" value="1"/>
</dbReference>
<sequence length="395" mass="43444">ECDVAADQNLSRRLTLLEGIPLTQGFTARNAEGETVVLGRGGSDTAAAYLAGKISAEHLEIWTDVPGMFTADPRVVPSARLLRQLDYSEAQEIATTGSRVMHPRCIPALKDRGIPIRLFSTFMPDVEGTVIRRAAVEGPAQLKAISCKKSTFLVSMETVGMWHEVGFLARAFAIFDRCGLSIDLVSTSETNVTVSLDEEANLLEGETLDLLMEELNSICRPELIRACAAVSLVGRRIRALLHRLGPTLAVFEQQRIHLLSQAASDLNLTVVVDEDQADRLVRQLHAQLIAEAGSTEVFGPSWEQLQPGRTNQPDRTPRWWEEKRDALLDCLGDDLAAYVYDLDTVSQQIRALVELGPIDRVLYAMKANANPEILERAREAGASFECVSPGELNRV</sequence>
<dbReference type="NCBIfam" id="TIGR00657">
    <property type="entry name" value="asp_kinases"/>
    <property type="match status" value="1"/>
</dbReference>
<dbReference type="SUPFAM" id="SSF55021">
    <property type="entry name" value="ACT-like"/>
    <property type="match status" value="2"/>
</dbReference>
<evidence type="ECO:0000256" key="2">
    <source>
        <dbReference type="ARBA" id="ARBA00013059"/>
    </source>
</evidence>
<accession>A0A382LUM4</accession>
<proteinExistence type="inferred from homology"/>
<dbReference type="Pfam" id="PF00696">
    <property type="entry name" value="AA_kinase"/>
    <property type="match status" value="1"/>
</dbReference>
<dbReference type="SUPFAM" id="SSF51419">
    <property type="entry name" value="PLP-binding barrel"/>
    <property type="match status" value="1"/>
</dbReference>
<dbReference type="GO" id="GO:0004072">
    <property type="term" value="F:aspartate kinase activity"/>
    <property type="evidence" value="ECO:0007669"/>
    <property type="project" value="UniProtKB-EC"/>
</dbReference>
<evidence type="ECO:0000256" key="4">
    <source>
        <dbReference type="ARBA" id="ARBA00022741"/>
    </source>
</evidence>
<feature type="non-terminal residue" evidence="8">
    <location>
        <position position="1"/>
    </location>
</feature>
<dbReference type="InterPro" id="IPR002912">
    <property type="entry name" value="ACT_dom"/>
</dbReference>
<keyword evidence="4" id="KW-0547">Nucleotide-binding</keyword>
<dbReference type="PROSITE" id="PS00878">
    <property type="entry name" value="ODR_DC_2_1"/>
    <property type="match status" value="1"/>
</dbReference>
<keyword evidence="6" id="KW-0067">ATP-binding</keyword>